<dbReference type="OrthoDB" id="369222at2"/>
<evidence type="ECO:0000256" key="1">
    <source>
        <dbReference type="ARBA" id="ARBA00023015"/>
    </source>
</evidence>
<evidence type="ECO:0000259" key="5">
    <source>
        <dbReference type="PROSITE" id="PS50943"/>
    </source>
</evidence>
<dbReference type="Pfam" id="PF00356">
    <property type="entry name" value="LacI"/>
    <property type="match status" value="1"/>
</dbReference>
<dbReference type="EMBL" id="CP010086">
    <property type="protein sequence ID" value="AJH01712.1"/>
    <property type="molecule type" value="Genomic_DNA"/>
</dbReference>
<organism evidence="6 7">
    <name type="scientific">Clostridium beijerinckii</name>
    <name type="common">Clostridium MP</name>
    <dbReference type="NCBI Taxonomy" id="1520"/>
    <lineage>
        <taxon>Bacteria</taxon>
        <taxon>Bacillati</taxon>
        <taxon>Bacillota</taxon>
        <taxon>Clostridia</taxon>
        <taxon>Eubacteriales</taxon>
        <taxon>Clostridiaceae</taxon>
        <taxon>Clostridium</taxon>
    </lineage>
</organism>
<reference evidence="7" key="1">
    <citation type="submission" date="2014-12" db="EMBL/GenBank/DDBJ databases">
        <title>Genome sequence of Clostridium beijerinckii strain 59B.</title>
        <authorList>
            <person name="Little G.T."/>
            <person name="Minton N.P."/>
        </authorList>
    </citation>
    <scope>NUCLEOTIDE SEQUENCE [LARGE SCALE GENOMIC DNA]</scope>
    <source>
        <strain evidence="7">59B</strain>
    </source>
</reference>
<evidence type="ECO:0000313" key="6">
    <source>
        <dbReference type="EMBL" id="AJH01712.1"/>
    </source>
</evidence>
<dbReference type="InterPro" id="IPR028082">
    <property type="entry name" value="Peripla_BP_I"/>
</dbReference>
<protein>
    <submittedName>
        <fullName evidence="6">LacI family transcriptional regulator</fullName>
    </submittedName>
</protein>
<keyword evidence="3" id="KW-0804">Transcription</keyword>
<dbReference type="PROSITE" id="PS00356">
    <property type="entry name" value="HTH_LACI_1"/>
    <property type="match status" value="1"/>
</dbReference>
<evidence type="ECO:0000313" key="7">
    <source>
        <dbReference type="Proteomes" id="UP000031866"/>
    </source>
</evidence>
<dbReference type="Pfam" id="PF13407">
    <property type="entry name" value="Peripla_BP_4"/>
    <property type="match status" value="1"/>
</dbReference>
<keyword evidence="2" id="KW-0238">DNA-binding</keyword>
<name>A0A0B5QU13_CLOBE</name>
<sequence>MLKNSTDKQKNVTIADVAAYVGVSKTTISRYLNKNFEFMSQETQEKVDEAIKVLKYRPNRIAQTLKAKNSNIIGVTIADIGNPFSSLLIKGINDVCRANNYQLLVTNADNLAERERENIESLLDSQVDGLLVNTTGNNYKYLQEFKDSDNFKPIVLLDRFINPLIYDSVTMNNAEVTRNILDELLKNDYDHYVYFSEDINGISSRLERKKAMEEFLSRNANTSGETNIIKKNDINDIKEIIENILNKNKDKNICFFANNDEILKVLIECLYDLNIRIGADIGIFGFAEEKWARLIGPGITSIDENPYEMGERAAKLLFERIDGSRKDDFILEEIPVKIHLNYSTRNIKK</sequence>
<dbReference type="PROSITE" id="PS50932">
    <property type="entry name" value="HTH_LACI_2"/>
    <property type="match status" value="1"/>
</dbReference>
<dbReference type="SMART" id="SM00354">
    <property type="entry name" value="HTH_LACI"/>
    <property type="match status" value="1"/>
</dbReference>
<dbReference type="PROSITE" id="PS50943">
    <property type="entry name" value="HTH_CROC1"/>
    <property type="match status" value="1"/>
</dbReference>
<accession>A0A0B5QU13</accession>
<dbReference type="STRING" id="1520.LF65_05187"/>
<dbReference type="CDD" id="cd01392">
    <property type="entry name" value="HTH_LacI"/>
    <property type="match status" value="1"/>
</dbReference>
<gene>
    <name evidence="6" type="ORF">LF65_05187</name>
</gene>
<dbReference type="Gene3D" id="3.40.50.2300">
    <property type="match status" value="2"/>
</dbReference>
<dbReference type="InterPro" id="IPR000843">
    <property type="entry name" value="HTH_LacI"/>
</dbReference>
<evidence type="ECO:0000256" key="2">
    <source>
        <dbReference type="ARBA" id="ARBA00023125"/>
    </source>
</evidence>
<dbReference type="InterPro" id="IPR010982">
    <property type="entry name" value="Lambda_DNA-bd_dom_sf"/>
</dbReference>
<evidence type="ECO:0000256" key="3">
    <source>
        <dbReference type="ARBA" id="ARBA00023163"/>
    </source>
</evidence>
<dbReference type="RefSeq" id="WP_041900187.1">
    <property type="nucleotide sequence ID" value="NZ_CP010086.2"/>
</dbReference>
<feature type="domain" description="HTH cro/C1-type" evidence="5">
    <location>
        <begin position="8"/>
        <end position="33"/>
    </location>
</feature>
<dbReference type="GO" id="GO:0003700">
    <property type="term" value="F:DNA-binding transcription factor activity"/>
    <property type="evidence" value="ECO:0007669"/>
    <property type="project" value="TreeGrafter"/>
</dbReference>
<dbReference type="SUPFAM" id="SSF53822">
    <property type="entry name" value="Periplasmic binding protein-like I"/>
    <property type="match status" value="1"/>
</dbReference>
<dbReference type="Proteomes" id="UP000031866">
    <property type="component" value="Chromosome"/>
</dbReference>
<dbReference type="InterPro" id="IPR001387">
    <property type="entry name" value="Cro/C1-type_HTH"/>
</dbReference>
<dbReference type="Gene3D" id="1.10.260.40">
    <property type="entry name" value="lambda repressor-like DNA-binding domains"/>
    <property type="match status" value="1"/>
</dbReference>
<dbReference type="InterPro" id="IPR025997">
    <property type="entry name" value="SBP_2_dom"/>
</dbReference>
<dbReference type="CDD" id="cd06283">
    <property type="entry name" value="PBP1_RegR_EndR_KdgR-like"/>
    <property type="match status" value="1"/>
</dbReference>
<keyword evidence="1" id="KW-0805">Transcription regulation</keyword>
<proteinExistence type="predicted"/>
<dbReference type="AlphaFoldDB" id="A0A0B5QU13"/>
<dbReference type="SUPFAM" id="SSF47413">
    <property type="entry name" value="lambda repressor-like DNA-binding domains"/>
    <property type="match status" value="1"/>
</dbReference>
<dbReference type="PANTHER" id="PTHR30146">
    <property type="entry name" value="LACI-RELATED TRANSCRIPTIONAL REPRESSOR"/>
    <property type="match status" value="1"/>
</dbReference>
<feature type="domain" description="HTH lacI-type" evidence="4">
    <location>
        <begin position="12"/>
        <end position="67"/>
    </location>
</feature>
<dbReference type="GO" id="GO:0000976">
    <property type="term" value="F:transcription cis-regulatory region binding"/>
    <property type="evidence" value="ECO:0007669"/>
    <property type="project" value="TreeGrafter"/>
</dbReference>
<evidence type="ECO:0000259" key="4">
    <source>
        <dbReference type="PROSITE" id="PS50932"/>
    </source>
</evidence>
<dbReference type="PANTHER" id="PTHR30146:SF145">
    <property type="entry name" value="RIBOSE OPERON REPRESSOR"/>
    <property type="match status" value="1"/>
</dbReference>
<dbReference type="KEGG" id="cbei:LF65_05187"/>